<keyword evidence="3" id="KW-1185">Reference proteome</keyword>
<evidence type="ECO:0000313" key="3">
    <source>
        <dbReference type="Proteomes" id="UP000011668"/>
    </source>
</evidence>
<comment type="caution">
    <text evidence="2">The sequence shown here is derived from an EMBL/GenBank/DDBJ whole genome shotgun (WGS) entry which is preliminary data.</text>
</comment>
<dbReference type="AlphaFoldDB" id="L8WIA0"/>
<reference evidence="2 3" key="1">
    <citation type="journal article" date="2013" name="Nat. Commun.">
        <title>The evolution and pathogenic mechanisms of the rice sheath blight pathogen.</title>
        <authorList>
            <person name="Zheng A."/>
            <person name="Lin R."/>
            <person name="Xu L."/>
            <person name="Qin P."/>
            <person name="Tang C."/>
            <person name="Ai P."/>
            <person name="Zhang D."/>
            <person name="Liu Y."/>
            <person name="Sun Z."/>
            <person name="Feng H."/>
            <person name="Wang Y."/>
            <person name="Chen Y."/>
            <person name="Liang X."/>
            <person name="Fu R."/>
            <person name="Li Q."/>
            <person name="Zhang J."/>
            <person name="Yu X."/>
            <person name="Xie Z."/>
            <person name="Ding L."/>
            <person name="Guan P."/>
            <person name="Tang J."/>
            <person name="Liang Y."/>
            <person name="Wang S."/>
            <person name="Deng Q."/>
            <person name="Li S."/>
            <person name="Zhu J."/>
            <person name="Wang L."/>
            <person name="Liu H."/>
            <person name="Li P."/>
        </authorList>
    </citation>
    <scope>NUCLEOTIDE SEQUENCE [LARGE SCALE GENOMIC DNA]</scope>
    <source>
        <strain evidence="3">AG-1 IA</strain>
    </source>
</reference>
<keyword evidence="1" id="KW-1133">Transmembrane helix</keyword>
<gene>
    <name evidence="2" type="ORF">AG1IA_08040</name>
</gene>
<keyword evidence="1" id="KW-0812">Transmembrane</keyword>
<proteinExistence type="predicted"/>
<dbReference type="Proteomes" id="UP000011668">
    <property type="component" value="Unassembled WGS sequence"/>
</dbReference>
<sequence>MLFAWINSLSQNPSDSNNPELVTWIETNVPRIKLRIDESGEPMLRVARMVVQECWRYALLIYLYMVLCGANAYDPRVVRAQKCFMRLVGGIQPARNPDFYLISPMIIVGIFSCFVLFSISLTAHSSKGFGGYSQRAGPRYISSENTQCSRTYTSGNH</sequence>
<organism evidence="2 3">
    <name type="scientific">Thanatephorus cucumeris (strain AG1-IA)</name>
    <name type="common">Rice sheath blight fungus</name>
    <name type="synonym">Rhizoctonia solani</name>
    <dbReference type="NCBI Taxonomy" id="983506"/>
    <lineage>
        <taxon>Eukaryota</taxon>
        <taxon>Fungi</taxon>
        <taxon>Dikarya</taxon>
        <taxon>Basidiomycota</taxon>
        <taxon>Agaricomycotina</taxon>
        <taxon>Agaricomycetes</taxon>
        <taxon>Cantharellales</taxon>
        <taxon>Ceratobasidiaceae</taxon>
        <taxon>Rhizoctonia</taxon>
        <taxon>Rhizoctonia solani AG-1</taxon>
    </lineage>
</organism>
<protein>
    <submittedName>
        <fullName evidence="2">Uncharacterized protein</fullName>
    </submittedName>
</protein>
<dbReference type="HOGENOM" id="CLU_1679147_0_0_1"/>
<dbReference type="STRING" id="983506.L8WIA0"/>
<name>L8WIA0_THACA</name>
<dbReference type="EMBL" id="AFRT01002382">
    <property type="protein sequence ID" value="ELU37931.1"/>
    <property type="molecule type" value="Genomic_DNA"/>
</dbReference>
<evidence type="ECO:0000313" key="2">
    <source>
        <dbReference type="EMBL" id="ELU37931.1"/>
    </source>
</evidence>
<accession>L8WIA0</accession>
<keyword evidence="1" id="KW-0472">Membrane</keyword>
<feature type="transmembrane region" description="Helical" evidence="1">
    <location>
        <begin position="54"/>
        <end position="73"/>
    </location>
</feature>
<evidence type="ECO:0000256" key="1">
    <source>
        <dbReference type="SAM" id="Phobius"/>
    </source>
</evidence>
<dbReference type="OrthoDB" id="3240243at2759"/>
<feature type="transmembrane region" description="Helical" evidence="1">
    <location>
        <begin position="99"/>
        <end position="119"/>
    </location>
</feature>